<dbReference type="NCBIfam" id="TIGR02686">
    <property type="entry name" value="relax_trwC"/>
    <property type="match status" value="1"/>
</dbReference>
<feature type="compositionally biased region" description="Basic and acidic residues" evidence="1">
    <location>
        <begin position="970"/>
        <end position="981"/>
    </location>
</feature>
<dbReference type="Gene3D" id="3.40.50.300">
    <property type="entry name" value="P-loop containing nucleotide triphosphate hydrolases"/>
    <property type="match status" value="2"/>
</dbReference>
<dbReference type="InterPro" id="IPR014059">
    <property type="entry name" value="TraI/TrwC_relax"/>
</dbReference>
<dbReference type="CDD" id="cd17933">
    <property type="entry name" value="DEXSc_RecD-like"/>
    <property type="match status" value="1"/>
</dbReference>
<evidence type="ECO:0000256" key="1">
    <source>
        <dbReference type="SAM" id="MobiDB-lite"/>
    </source>
</evidence>
<evidence type="ECO:0000259" key="2">
    <source>
        <dbReference type="Pfam" id="PF08751"/>
    </source>
</evidence>
<feature type="domain" description="UvrD-like helicase C-terminal" evidence="3">
    <location>
        <begin position="877"/>
        <end position="923"/>
    </location>
</feature>
<dbReference type="OrthoDB" id="1634048at2"/>
<dbReference type="InterPro" id="IPR014862">
    <property type="entry name" value="TrwC"/>
</dbReference>
<organism evidence="4 5">
    <name type="scientific">Caballeronia hypogeia</name>
    <dbReference type="NCBI Taxonomy" id="1777140"/>
    <lineage>
        <taxon>Bacteria</taxon>
        <taxon>Pseudomonadati</taxon>
        <taxon>Pseudomonadota</taxon>
        <taxon>Betaproteobacteria</taxon>
        <taxon>Burkholderiales</taxon>
        <taxon>Burkholderiaceae</taxon>
        <taxon>Caballeronia</taxon>
    </lineage>
</organism>
<reference evidence="4" key="1">
    <citation type="submission" date="2016-01" db="EMBL/GenBank/DDBJ databases">
        <authorList>
            <person name="Peeters C."/>
        </authorList>
    </citation>
    <scope>NUCLEOTIDE SEQUENCE</scope>
    <source>
        <strain evidence="4">LMG 29322</strain>
    </source>
</reference>
<dbReference type="EMBL" id="FCOA02000043">
    <property type="protein sequence ID" value="SAK93688.1"/>
    <property type="molecule type" value="Genomic_DNA"/>
</dbReference>
<evidence type="ECO:0000313" key="5">
    <source>
        <dbReference type="Proteomes" id="UP000054851"/>
    </source>
</evidence>
<comment type="caution">
    <text evidence="4">The sequence shown here is derived from an EMBL/GenBank/DDBJ whole genome shotgun (WGS) entry which is preliminary data.</text>
</comment>
<accession>A0A158DGI7</accession>
<feature type="domain" description="TrwC relaxase" evidence="2">
    <location>
        <begin position="15"/>
        <end position="285"/>
    </location>
</feature>
<dbReference type="SUPFAM" id="SSF52540">
    <property type="entry name" value="P-loop containing nucleoside triphosphate hydrolases"/>
    <property type="match status" value="2"/>
</dbReference>
<dbReference type="NCBIfam" id="NF041492">
    <property type="entry name" value="MobF"/>
    <property type="match status" value="1"/>
</dbReference>
<protein>
    <submittedName>
        <fullName evidence="4">ATPase AAA</fullName>
    </submittedName>
</protein>
<dbReference type="AlphaFoldDB" id="A0A158DGI7"/>
<dbReference type="Proteomes" id="UP000054851">
    <property type="component" value="Unassembled WGS sequence"/>
</dbReference>
<dbReference type="Pfam" id="PF08751">
    <property type="entry name" value="TrwC"/>
    <property type="match status" value="1"/>
</dbReference>
<dbReference type="RefSeq" id="WP_061171993.1">
    <property type="nucleotide sequence ID" value="NZ_FCOA02000043.1"/>
</dbReference>
<dbReference type="InterPro" id="IPR027785">
    <property type="entry name" value="UvrD-like_helicase_C"/>
</dbReference>
<dbReference type="STRING" id="1777140.AWB79_06989"/>
<gene>
    <name evidence="4" type="ORF">AWB79_06989</name>
</gene>
<evidence type="ECO:0000259" key="3">
    <source>
        <dbReference type="Pfam" id="PF13538"/>
    </source>
</evidence>
<proteinExistence type="predicted"/>
<dbReference type="Pfam" id="PF13538">
    <property type="entry name" value="UvrD_C_2"/>
    <property type="match status" value="1"/>
</dbReference>
<evidence type="ECO:0000313" key="4">
    <source>
        <dbReference type="EMBL" id="SAK93688.1"/>
    </source>
</evidence>
<dbReference type="Pfam" id="PF13604">
    <property type="entry name" value="AAA_30"/>
    <property type="match status" value="1"/>
</dbReference>
<keyword evidence="5" id="KW-1185">Reference proteome</keyword>
<name>A0A158DGI7_9BURK</name>
<dbReference type="InterPro" id="IPR027417">
    <property type="entry name" value="P-loop_NTPase"/>
</dbReference>
<dbReference type="SUPFAM" id="SSF55464">
    <property type="entry name" value="Origin of replication-binding domain, RBD-like"/>
    <property type="match status" value="1"/>
</dbReference>
<feature type="region of interest" description="Disordered" evidence="1">
    <location>
        <begin position="951"/>
        <end position="997"/>
    </location>
</feature>
<dbReference type="Gene3D" id="2.30.30.940">
    <property type="match status" value="1"/>
</dbReference>
<dbReference type="CDD" id="cd18809">
    <property type="entry name" value="SF1_C_RecD"/>
    <property type="match status" value="1"/>
</dbReference>
<sequence length="997" mass="109860">MLNVTPIRGNNQYAAAHYFSAADDYYAKDNPGEWQGHGAQILGLTGPVEQAQLSRLLDGQLPNGERIQTTFDRSDNKKRMGLDLTFSAPKSVSMQALVAGDKDVTAAHDRAVTHALEQVERLAEARKKIKGKSTRERTGNMVIGKFRHEMSRAKDPQLHTHSVVLNMTQRADGAWRALANEDIFRVQHEVDALYKSELARGLQALGYAIRLVDDQGNFELAHLSREQIEAFSARSRVIEEALANEGKTRATATTLEKQVISLATRPRKDESDRAVVKQYWIEKSHDLGIDYGAPSPLDGHAYDPGKGPGHDFSSRGQHRGDGGLIAATSLPARLTPAQAVVQYAINHLTEREAVVRETVLTATALRRAVGLAGAHEVRAEIRRLVDQGSLVESVPAYRMAERKDGKDGPALSSVGWKSYLQTLKGWSDREARQYVSHAIQQGSLVPAEKRYTTHKALAREKAILAIERDGRAAVEPIMTATAVKAALEGTSLNTGQRAAVQAIVSTRNRFVGIQGDAGTGKTFTVNQALALIKQTSVVSAAYRTVALAPYGNQVKALKNEGLDAHTLASFLRTKDKPIDSKTIIVLDESGVVGARQMEQVMRIVEKAGARMVLLGDTKQTEAIEAGKPFAQLQQAGMQTARISEIQRQKDHDLRTAVEHAAEGRVAQSLAHLRHVEELKEPSERHRAIVNDYVQLAEPERRATLIVAGTNDARREINRLVRESLDLSGKGRPFETLTRVDMTQAQRRFAPSYQPGMVIQPEKDYPKAGLARGETYRVQEAMPGNALIVQRQDGTTTTINPRKATQLSVYHLERVELSIGDTVRINRNDPGRDLTNGDRLRVTGVIGGMITLESVEQRNGRPVRSLELLSSRPLHLEHAYASTVHSAQGLTNDRALIALDTKSRTTSMNLYYVAISRARHEARIYTNSIKDLPTAIARRFDKSTALAVQHERQLQRRDAGVQPKGVADGKQALDRHQLEHLRKQPASGPKPAHDGRRG</sequence>